<evidence type="ECO:0000313" key="2">
    <source>
        <dbReference type="RefSeq" id="XP_050928047.1"/>
    </source>
</evidence>
<evidence type="ECO:0000313" key="1">
    <source>
        <dbReference type="Proteomes" id="UP000694890"/>
    </source>
</evidence>
<gene>
    <name evidence="2" type="primary">LOC127142679</name>
</gene>
<organism evidence="1 2">
    <name type="scientific">Lates calcarifer</name>
    <name type="common">Barramundi</name>
    <name type="synonym">Holocentrus calcarifer</name>
    <dbReference type="NCBI Taxonomy" id="8187"/>
    <lineage>
        <taxon>Eukaryota</taxon>
        <taxon>Metazoa</taxon>
        <taxon>Chordata</taxon>
        <taxon>Craniata</taxon>
        <taxon>Vertebrata</taxon>
        <taxon>Euteleostomi</taxon>
        <taxon>Actinopterygii</taxon>
        <taxon>Neopterygii</taxon>
        <taxon>Teleostei</taxon>
        <taxon>Neoteleostei</taxon>
        <taxon>Acanthomorphata</taxon>
        <taxon>Carangaria</taxon>
        <taxon>Carangaria incertae sedis</taxon>
        <taxon>Centropomidae</taxon>
        <taxon>Lates</taxon>
    </lineage>
</organism>
<accession>A0AAJ8DQU0</accession>
<proteinExistence type="predicted"/>
<dbReference type="RefSeq" id="XP_050928047.1">
    <property type="nucleotide sequence ID" value="XM_051072090.1"/>
</dbReference>
<dbReference type="AlphaFoldDB" id="A0AAJ8DQU0"/>
<reference evidence="2" key="1">
    <citation type="submission" date="2025-08" db="UniProtKB">
        <authorList>
            <consortium name="RefSeq"/>
        </authorList>
    </citation>
    <scope>IDENTIFICATION</scope>
    <source>
        <tissue evidence="2">Brain</tissue>
    </source>
</reference>
<dbReference type="PANTHER" id="PTHR45913:SF19">
    <property type="entry name" value="LOW QUALITY PROTEIN: ZINC FINGER BED DOMAIN-CONTAINING PROTEIN 5-LIKE"/>
    <property type="match status" value="1"/>
</dbReference>
<protein>
    <submittedName>
        <fullName evidence="2">SCAN domain-containing protein 3-like</fullName>
    </submittedName>
</protein>
<sequence length="177" mass="19530">MPNDETAEKSKTVKKNKTAFNGKYQESYLKYGLILTGDSRAPGPLYMICGDRLSNEAMKPSKLLQHIETKHPALEDKTELLFFKEKRTGQNGETDGQKQVFRTTTAAGVAAQRAPYFVANVAKAKRRPFTVGEELMLPAAKDICRELAPSDSALCSAEEKSKSTALGLHCTQRTDIC</sequence>
<dbReference type="KEGG" id="lcf:127142679"/>
<name>A0AAJ8DQU0_LATCA</name>
<dbReference type="Proteomes" id="UP000694890">
    <property type="component" value="Linkage group LG7_1"/>
</dbReference>
<dbReference type="PANTHER" id="PTHR45913">
    <property type="entry name" value="EPM2A-INTERACTING PROTEIN 1"/>
    <property type="match status" value="1"/>
</dbReference>
<dbReference type="GeneID" id="127142679"/>